<evidence type="ECO:0000313" key="2">
    <source>
        <dbReference type="EMBL" id="QJH92556.1"/>
    </source>
</evidence>
<dbReference type="EMBL" id="MT143808">
    <property type="protein sequence ID" value="QJB02810.1"/>
    <property type="molecule type" value="Genomic_DNA"/>
</dbReference>
<protein>
    <submittedName>
        <fullName evidence="2">Uncharacterized protein</fullName>
    </submittedName>
</protein>
<gene>
    <name evidence="2" type="ORF">MM171A03406_0006</name>
    <name evidence="1" type="ORF">MM171B01064_0011</name>
</gene>
<dbReference type="AlphaFoldDB" id="A0A6M3X479"/>
<proteinExistence type="predicted"/>
<name>A0A6M3X479_9ZZZZ</name>
<reference evidence="2" key="1">
    <citation type="submission" date="2020-03" db="EMBL/GenBank/DDBJ databases">
        <title>The deep terrestrial virosphere.</title>
        <authorList>
            <person name="Holmfeldt K."/>
            <person name="Nilsson E."/>
            <person name="Simone D."/>
            <person name="Lopez-Fernandez M."/>
            <person name="Wu X."/>
            <person name="de Brujin I."/>
            <person name="Lundin D."/>
            <person name="Andersson A."/>
            <person name="Bertilsson S."/>
            <person name="Dopson M."/>
        </authorList>
    </citation>
    <scope>NUCLEOTIDE SEQUENCE</scope>
    <source>
        <strain evidence="2">MM171A03406</strain>
        <strain evidence="1">MM171B01064</strain>
    </source>
</reference>
<sequence length="53" mass="6068">MGRRRKGQPTRTIKVMVSPALFQEMQKYAEPLVDNFESACWKVIRAAKEGDAK</sequence>
<evidence type="ECO:0000313" key="1">
    <source>
        <dbReference type="EMBL" id="QJB02810.1"/>
    </source>
</evidence>
<dbReference type="EMBL" id="MT143900">
    <property type="protein sequence ID" value="QJH92556.1"/>
    <property type="molecule type" value="Genomic_DNA"/>
</dbReference>
<organism evidence="2">
    <name type="scientific">viral metagenome</name>
    <dbReference type="NCBI Taxonomy" id="1070528"/>
    <lineage>
        <taxon>unclassified sequences</taxon>
        <taxon>metagenomes</taxon>
        <taxon>organismal metagenomes</taxon>
    </lineage>
</organism>
<accession>A0A6M3X479</accession>